<feature type="transmembrane region" description="Helical" evidence="7">
    <location>
        <begin position="110"/>
        <end position="131"/>
    </location>
</feature>
<dbReference type="InterPro" id="IPR017452">
    <property type="entry name" value="GPCR_Rhodpsn_7TM"/>
</dbReference>
<evidence type="ECO:0000259" key="8">
    <source>
        <dbReference type="PROSITE" id="PS50262"/>
    </source>
</evidence>
<keyword evidence="4 7" id="KW-1133">Transmembrane helix</keyword>
<feature type="transmembrane region" description="Helical" evidence="7">
    <location>
        <begin position="69"/>
        <end position="90"/>
    </location>
</feature>
<dbReference type="GO" id="GO:0004930">
    <property type="term" value="F:G protein-coupled receptor activity"/>
    <property type="evidence" value="ECO:0007669"/>
    <property type="project" value="UniProtKB-KW"/>
</dbReference>
<feature type="transmembrane region" description="Helical" evidence="7">
    <location>
        <begin position="152"/>
        <end position="171"/>
    </location>
</feature>
<keyword evidence="6" id="KW-0297">G-protein coupled receptor</keyword>
<keyword evidence="5 7" id="KW-0472">Membrane</keyword>
<dbReference type="Proteomes" id="UP001249851">
    <property type="component" value="Unassembled WGS sequence"/>
</dbReference>
<feature type="transmembrane region" description="Helical" evidence="7">
    <location>
        <begin position="38"/>
        <end position="60"/>
    </location>
</feature>
<comment type="subcellular location">
    <subcellularLocation>
        <location evidence="1">Cell membrane</location>
        <topology evidence="1">Multi-pass membrane protein</topology>
    </subcellularLocation>
</comment>
<dbReference type="InterPro" id="IPR000276">
    <property type="entry name" value="GPCR_Rhodpsn"/>
</dbReference>
<reference evidence="9" key="2">
    <citation type="journal article" date="2023" name="Science">
        <title>Genomic signatures of disease resistance in endangered staghorn corals.</title>
        <authorList>
            <person name="Vollmer S.V."/>
            <person name="Selwyn J.D."/>
            <person name="Despard B.A."/>
            <person name="Roesel C.L."/>
        </authorList>
    </citation>
    <scope>NUCLEOTIDE SEQUENCE</scope>
    <source>
        <strain evidence="9">K2</strain>
    </source>
</reference>
<keyword evidence="2" id="KW-1003">Cell membrane</keyword>
<dbReference type="PANTHER" id="PTHR22750">
    <property type="entry name" value="G-PROTEIN COUPLED RECEPTOR"/>
    <property type="match status" value="1"/>
</dbReference>
<feature type="transmembrane region" description="Helical" evidence="7">
    <location>
        <begin position="232"/>
        <end position="254"/>
    </location>
</feature>
<feature type="domain" description="G-protein coupled receptors family 1 profile" evidence="8">
    <location>
        <begin position="50"/>
        <end position="285"/>
    </location>
</feature>
<dbReference type="Gene3D" id="1.20.1070.10">
    <property type="entry name" value="Rhodopsin 7-helix transmembrane proteins"/>
    <property type="match status" value="1"/>
</dbReference>
<reference evidence="9" key="1">
    <citation type="journal article" date="2023" name="G3 (Bethesda)">
        <title>Whole genome assembly and annotation of the endangered Caribbean coral Acropora cervicornis.</title>
        <authorList>
            <person name="Selwyn J.D."/>
            <person name="Vollmer S.V."/>
        </authorList>
    </citation>
    <scope>NUCLEOTIDE SEQUENCE</scope>
    <source>
        <strain evidence="9">K2</strain>
    </source>
</reference>
<dbReference type="SMART" id="SM01381">
    <property type="entry name" value="7TM_GPCR_Srsx"/>
    <property type="match status" value="1"/>
</dbReference>
<dbReference type="PRINTS" id="PR00237">
    <property type="entry name" value="GPCRRHODOPSN"/>
</dbReference>
<comment type="caution">
    <text evidence="9">The sequence shown here is derived from an EMBL/GenBank/DDBJ whole genome shotgun (WGS) entry which is preliminary data.</text>
</comment>
<evidence type="ECO:0000256" key="2">
    <source>
        <dbReference type="ARBA" id="ARBA00022475"/>
    </source>
</evidence>
<keyword evidence="10" id="KW-1185">Reference proteome</keyword>
<comment type="similarity">
    <text evidence="6">Belongs to the G-protein coupled receptor 1 family.</text>
</comment>
<organism evidence="9 10">
    <name type="scientific">Acropora cervicornis</name>
    <name type="common">Staghorn coral</name>
    <dbReference type="NCBI Taxonomy" id="6130"/>
    <lineage>
        <taxon>Eukaryota</taxon>
        <taxon>Metazoa</taxon>
        <taxon>Cnidaria</taxon>
        <taxon>Anthozoa</taxon>
        <taxon>Hexacorallia</taxon>
        <taxon>Scleractinia</taxon>
        <taxon>Astrocoeniina</taxon>
        <taxon>Acroporidae</taxon>
        <taxon>Acropora</taxon>
    </lineage>
</organism>
<evidence type="ECO:0000256" key="3">
    <source>
        <dbReference type="ARBA" id="ARBA00022692"/>
    </source>
</evidence>
<keyword evidence="6" id="KW-0807">Transducer</keyword>
<evidence type="ECO:0000313" key="10">
    <source>
        <dbReference type="Proteomes" id="UP001249851"/>
    </source>
</evidence>
<keyword evidence="6 9" id="KW-0675">Receptor</keyword>
<name>A0AAD9QYN1_ACRCE</name>
<evidence type="ECO:0000256" key="1">
    <source>
        <dbReference type="ARBA" id="ARBA00004651"/>
    </source>
</evidence>
<keyword evidence="3 6" id="KW-0812">Transmembrane</keyword>
<feature type="transmembrane region" description="Helical" evidence="7">
    <location>
        <begin position="183"/>
        <end position="203"/>
    </location>
</feature>
<evidence type="ECO:0000256" key="4">
    <source>
        <dbReference type="ARBA" id="ARBA00022989"/>
    </source>
</evidence>
<evidence type="ECO:0000256" key="5">
    <source>
        <dbReference type="ARBA" id="ARBA00023136"/>
    </source>
</evidence>
<protein>
    <submittedName>
        <fullName evidence="9">Alpha-1A adrenergic receptor</fullName>
    </submittedName>
</protein>
<feature type="transmembrane region" description="Helical" evidence="7">
    <location>
        <begin position="266"/>
        <end position="287"/>
    </location>
</feature>
<evidence type="ECO:0000313" key="9">
    <source>
        <dbReference type="EMBL" id="KAK2569693.1"/>
    </source>
</evidence>
<dbReference type="PROSITE" id="PS50262">
    <property type="entry name" value="G_PROTEIN_RECEP_F1_2"/>
    <property type="match status" value="1"/>
</dbReference>
<gene>
    <name evidence="9" type="ORF">P5673_005528</name>
</gene>
<dbReference type="AlphaFoldDB" id="A0AAD9QYN1"/>
<evidence type="ECO:0000256" key="7">
    <source>
        <dbReference type="SAM" id="Phobius"/>
    </source>
</evidence>
<dbReference type="SUPFAM" id="SSF81321">
    <property type="entry name" value="Family A G protein-coupled receptor-like"/>
    <property type="match status" value="1"/>
</dbReference>
<sequence>MASNESLYPKGSARCSHLPDPVFEHVHLRYVSNLITSILNAFFAPFAVVANVLVFSAILLKPSLRSPSCLLIACLAFSDILVSGIVQPSYIAYRLGEIRYGYVHCMTRVLYAMGFYTCYGVSFTTLSSISLERYLALKLHLRYKGLATAKRVLLVVILIWTLNIALTSIQWVHVKIARGSHLFFWLASMVIAVISQLKTQLIVRRHRRQILKQQPSPFKHHRFRTQVKETINMAYIVGIYLLFNLPVLAVTIFHQIVNGHIDSYDYYSWSETIAFSNSFINPLICFWRCEEIRKAVLKLVSKKLCYKHDLESRDVPSRA</sequence>
<accession>A0AAD9QYN1</accession>
<dbReference type="PROSITE" id="PS00237">
    <property type="entry name" value="G_PROTEIN_RECEP_F1_1"/>
    <property type="match status" value="1"/>
</dbReference>
<evidence type="ECO:0000256" key="6">
    <source>
        <dbReference type="RuleBase" id="RU000688"/>
    </source>
</evidence>
<dbReference type="EMBL" id="JARQWQ010000009">
    <property type="protein sequence ID" value="KAK2569693.1"/>
    <property type="molecule type" value="Genomic_DNA"/>
</dbReference>
<dbReference type="CDD" id="cd00637">
    <property type="entry name" value="7tm_classA_rhodopsin-like"/>
    <property type="match status" value="1"/>
</dbReference>
<dbReference type="Pfam" id="PF00001">
    <property type="entry name" value="7tm_1"/>
    <property type="match status" value="1"/>
</dbReference>
<dbReference type="GO" id="GO:0005886">
    <property type="term" value="C:plasma membrane"/>
    <property type="evidence" value="ECO:0007669"/>
    <property type="project" value="UniProtKB-SubCell"/>
</dbReference>
<proteinExistence type="inferred from homology"/>